<dbReference type="Pfam" id="PF01728">
    <property type="entry name" value="FtsJ"/>
    <property type="match status" value="1"/>
</dbReference>
<dbReference type="SMART" id="SM00363">
    <property type="entry name" value="S4"/>
    <property type="match status" value="1"/>
</dbReference>
<dbReference type="InterPro" id="IPR004538">
    <property type="entry name" value="Hemolysin_A/TlyA"/>
</dbReference>
<feature type="domain" description="RNA-binding S4" evidence="4">
    <location>
        <begin position="6"/>
        <end position="70"/>
    </location>
</feature>
<organism evidence="5">
    <name type="scientific">uncultured bacterium 12AC_lac13</name>
    <dbReference type="NCBI Taxonomy" id="1447233"/>
    <lineage>
        <taxon>Bacteria</taxon>
        <taxon>environmental samples</taxon>
    </lineage>
</organism>
<dbReference type="InterPro" id="IPR036986">
    <property type="entry name" value="S4_RNA-bd_sf"/>
</dbReference>
<dbReference type="Gene3D" id="3.40.50.150">
    <property type="entry name" value="Vaccinia Virus protein VP39"/>
    <property type="match status" value="1"/>
</dbReference>
<accession>X2LBI2</accession>
<protein>
    <recommendedName>
        <fullName evidence="4">RNA-binding S4 domain-containing protein</fullName>
    </recommendedName>
</protein>
<comment type="similarity">
    <text evidence="2">Belongs to the TlyA family.</text>
</comment>
<dbReference type="EMBL" id="KF796593">
    <property type="protein sequence ID" value="AHN97607.1"/>
    <property type="molecule type" value="Genomic_DNA"/>
</dbReference>
<dbReference type="GO" id="GO:0008168">
    <property type="term" value="F:methyltransferase activity"/>
    <property type="evidence" value="ECO:0007669"/>
    <property type="project" value="InterPro"/>
</dbReference>
<evidence type="ECO:0000256" key="2">
    <source>
        <dbReference type="ARBA" id="ARBA00029460"/>
    </source>
</evidence>
<keyword evidence="1 3" id="KW-0694">RNA-binding</keyword>
<dbReference type="PANTHER" id="PTHR32319:SF0">
    <property type="entry name" value="BACTERIAL HEMOLYSIN-LIKE PROTEIN"/>
    <property type="match status" value="1"/>
</dbReference>
<dbReference type="PANTHER" id="PTHR32319">
    <property type="entry name" value="BACTERIAL HEMOLYSIN-LIKE PROTEIN"/>
    <property type="match status" value="1"/>
</dbReference>
<dbReference type="InterPro" id="IPR002942">
    <property type="entry name" value="S4_RNA-bd"/>
</dbReference>
<dbReference type="InterPro" id="IPR029063">
    <property type="entry name" value="SAM-dependent_MTases_sf"/>
</dbReference>
<dbReference type="Pfam" id="PF01479">
    <property type="entry name" value="S4"/>
    <property type="match status" value="1"/>
</dbReference>
<dbReference type="NCBIfam" id="TIGR00478">
    <property type="entry name" value="tly"/>
    <property type="match status" value="1"/>
</dbReference>
<dbReference type="PROSITE" id="PS50889">
    <property type="entry name" value="S4"/>
    <property type="match status" value="1"/>
</dbReference>
<dbReference type="InterPro" id="IPR002877">
    <property type="entry name" value="RNA_MeTrfase_FtsJ_dom"/>
</dbReference>
<dbReference type="PIRSF" id="PIRSF005578">
    <property type="entry name" value="TlyA"/>
    <property type="match status" value="1"/>
</dbReference>
<reference evidence="5" key="1">
    <citation type="submission" date="2013-10" db="EMBL/GenBank/DDBJ databases">
        <title>Functional metagenomics reveals novel beta-galactosidases not predictable from gene sequences.</title>
        <authorList>
            <person name="Cheng J."/>
            <person name="Engel K."/>
            <person name="Romantsov T."/>
            <person name="Neufeld J.D."/>
            <person name="Rose D.R."/>
            <person name="Charles T.C."/>
        </authorList>
    </citation>
    <scope>NUCLEOTIDE SEQUENCE</scope>
</reference>
<dbReference type="SUPFAM" id="SSF53335">
    <property type="entry name" value="S-adenosyl-L-methionine-dependent methyltransferases"/>
    <property type="match status" value="1"/>
</dbReference>
<evidence type="ECO:0000256" key="1">
    <source>
        <dbReference type="ARBA" id="ARBA00022884"/>
    </source>
</evidence>
<evidence type="ECO:0000313" key="5">
    <source>
        <dbReference type="EMBL" id="AHN97607.1"/>
    </source>
</evidence>
<sequence length="253" mass="26924">MPDEGKRADVFLVDHGFAASRSEAQAAIRAGHVKVDGEQVMKAAQKLQSPANVTYRPPHPYVSRGGVKLAAALEHFGLSPATRVCLDVGASTGGFTQVLLERRASRVYAVDVGHGQLHAKLKSDHRVISVEGVNARDLTRAKIPESPQVVVADVSFISLKQALPAALALASRDAWAVFLVKPQFELGRWGTPRNGVVKDDGARTTALAEVTEWVKAQGWTVIGSMDSPILGGDGNKEYLLAAARGESTKKTAA</sequence>
<evidence type="ECO:0000259" key="4">
    <source>
        <dbReference type="SMART" id="SM00363"/>
    </source>
</evidence>
<dbReference type="GO" id="GO:0032259">
    <property type="term" value="P:methylation"/>
    <property type="evidence" value="ECO:0007669"/>
    <property type="project" value="InterPro"/>
</dbReference>
<dbReference type="CDD" id="cd00165">
    <property type="entry name" value="S4"/>
    <property type="match status" value="1"/>
</dbReference>
<dbReference type="AlphaFoldDB" id="X2LBI2"/>
<dbReference type="InterPro" id="IPR047048">
    <property type="entry name" value="TlyA"/>
</dbReference>
<dbReference type="CDD" id="cd02440">
    <property type="entry name" value="AdoMet_MTases"/>
    <property type="match status" value="1"/>
</dbReference>
<name>X2LBI2_9BACT</name>
<dbReference type="Gene3D" id="3.10.290.10">
    <property type="entry name" value="RNA-binding S4 domain"/>
    <property type="match status" value="1"/>
</dbReference>
<dbReference type="GO" id="GO:0003723">
    <property type="term" value="F:RNA binding"/>
    <property type="evidence" value="ECO:0007669"/>
    <property type="project" value="UniProtKB-KW"/>
</dbReference>
<dbReference type="SUPFAM" id="SSF55174">
    <property type="entry name" value="Alpha-L RNA-binding motif"/>
    <property type="match status" value="1"/>
</dbReference>
<proteinExistence type="inferred from homology"/>
<evidence type="ECO:0000256" key="3">
    <source>
        <dbReference type="PROSITE-ProRule" id="PRU00182"/>
    </source>
</evidence>